<sequence length="580" mass="64671">MANNHNRLSLYLSLTLLIGLLPEPIVAQTTSNLKSLKSCNNDNIQLSEISVDNSVNKLLTISNWMTNPEMGLANLITTLGEQTIVAANTIPNPWPTIHERARLGKVPVMMYHDILPKKKVSFDVTVKQFEKHLELIQESGATPISLDQLIQHLRTGEALPEKPIVLTFDDGYIGHYEIVYPLLKKYNYPAVFSVYTDKIEGKIVGRSTLTWSQLQEMAKNSLVTIASHSVTHPKDLTKLSDRELQAEIFKSKQILEKKLGIKINYFTYPEGKYDERVSAWVKVAGYEAALTMENNKNIFSNESKSLLAIDRFGQSGLKKAIAKTFGGLQLPPWKFGFDFTGQIIKNEITLQGIPLILISGGKPITIHADSRYQVKDIVAKNEAIAGVDGVFFSLEKLDSNKVIGPIFSQNTKKFVPGDNYDNNKLKNRPLVLISDDQVNFIPFNPENHNTIKGIKAEMPNFTDAFVGAAFLVRNYQPQPPESFGELFKFNEPRHRAFWGIHRSGQPIIGVSYKRIGSVKLAQLLAQVGFRDAVMLDSGASTSLVYEGKSLVRYTPRPVPHVVALVSPKSASKSTCVVAQY</sequence>
<dbReference type="PANTHER" id="PTHR34216">
    <property type="match status" value="1"/>
</dbReference>
<name>A0A3N6NZT1_9CYAN</name>
<evidence type="ECO:0000256" key="2">
    <source>
        <dbReference type="ARBA" id="ARBA00022729"/>
    </source>
</evidence>
<gene>
    <name evidence="4" type="ORF">D5R40_00490</name>
</gene>
<dbReference type="Pfam" id="PF09992">
    <property type="entry name" value="NAGPA"/>
    <property type="match status" value="1"/>
</dbReference>
<accession>A0A3N6NZT1</accession>
<evidence type="ECO:0000313" key="4">
    <source>
        <dbReference type="EMBL" id="RQH57490.1"/>
    </source>
</evidence>
<reference evidence="4 5" key="1">
    <citation type="journal article" date="2018" name="ACS Chem. Biol.">
        <title>Ketoreductase domain dysfunction expands chemodiversity: malyngamide biosynthesis in the cyanobacterium Okeania hirsuta.</title>
        <authorList>
            <person name="Moss N.A."/>
            <person name="Leao T."/>
            <person name="Rankin M."/>
            <person name="McCullough T.M."/>
            <person name="Qu P."/>
            <person name="Korobeynikov A."/>
            <person name="Smith J.L."/>
            <person name="Gerwick L."/>
            <person name="Gerwick W.H."/>
        </authorList>
    </citation>
    <scope>NUCLEOTIDE SEQUENCE [LARGE SCALE GENOMIC DNA]</scope>
    <source>
        <strain evidence="4 5">PAB10Feb10-1</strain>
    </source>
</reference>
<organism evidence="4 5">
    <name type="scientific">Okeania hirsuta</name>
    <dbReference type="NCBI Taxonomy" id="1458930"/>
    <lineage>
        <taxon>Bacteria</taxon>
        <taxon>Bacillati</taxon>
        <taxon>Cyanobacteriota</taxon>
        <taxon>Cyanophyceae</taxon>
        <taxon>Oscillatoriophycideae</taxon>
        <taxon>Oscillatoriales</taxon>
        <taxon>Microcoleaceae</taxon>
        <taxon>Okeania</taxon>
    </lineage>
</organism>
<protein>
    <submittedName>
        <fullName evidence="4">Polysaccharide deacetylase</fullName>
    </submittedName>
</protein>
<evidence type="ECO:0000256" key="1">
    <source>
        <dbReference type="ARBA" id="ARBA00004613"/>
    </source>
</evidence>
<dbReference type="InterPro" id="IPR011330">
    <property type="entry name" value="Glyco_hydro/deAcase_b/a-brl"/>
</dbReference>
<comment type="subcellular location">
    <subcellularLocation>
        <location evidence="1">Secreted</location>
    </subcellularLocation>
</comment>
<proteinExistence type="predicted"/>
<dbReference type="RefSeq" id="WP_124146159.1">
    <property type="nucleotide sequence ID" value="NZ_CAWOKI010000144.1"/>
</dbReference>
<dbReference type="InterPro" id="IPR051398">
    <property type="entry name" value="Polysacch_Deacetylase"/>
</dbReference>
<keyword evidence="5" id="KW-1185">Reference proteome</keyword>
<dbReference type="GO" id="GO:0005975">
    <property type="term" value="P:carbohydrate metabolic process"/>
    <property type="evidence" value="ECO:0007669"/>
    <property type="project" value="InterPro"/>
</dbReference>
<keyword evidence="2" id="KW-0732">Signal</keyword>
<evidence type="ECO:0000313" key="5">
    <source>
        <dbReference type="Proteomes" id="UP000269154"/>
    </source>
</evidence>
<feature type="domain" description="NodB homology" evidence="3">
    <location>
        <begin position="162"/>
        <end position="393"/>
    </location>
</feature>
<dbReference type="InterPro" id="IPR002509">
    <property type="entry name" value="NODB_dom"/>
</dbReference>
<dbReference type="EMBL" id="RCBY01000002">
    <property type="protein sequence ID" value="RQH57490.1"/>
    <property type="molecule type" value="Genomic_DNA"/>
</dbReference>
<dbReference type="CDD" id="cd10918">
    <property type="entry name" value="CE4_NodB_like_5s_6s"/>
    <property type="match status" value="1"/>
</dbReference>
<evidence type="ECO:0000259" key="3">
    <source>
        <dbReference type="PROSITE" id="PS51677"/>
    </source>
</evidence>
<dbReference type="OrthoDB" id="9778320at2"/>
<dbReference type="AlphaFoldDB" id="A0A3N6NZT1"/>
<dbReference type="GO" id="GO:0005576">
    <property type="term" value="C:extracellular region"/>
    <property type="evidence" value="ECO:0007669"/>
    <property type="project" value="UniProtKB-SubCell"/>
</dbReference>
<dbReference type="Proteomes" id="UP000269154">
    <property type="component" value="Unassembled WGS sequence"/>
</dbReference>
<dbReference type="InterPro" id="IPR018711">
    <property type="entry name" value="NAGPA"/>
</dbReference>
<dbReference type="GO" id="GO:0016810">
    <property type="term" value="F:hydrolase activity, acting on carbon-nitrogen (but not peptide) bonds"/>
    <property type="evidence" value="ECO:0007669"/>
    <property type="project" value="InterPro"/>
</dbReference>
<comment type="caution">
    <text evidence="4">The sequence shown here is derived from an EMBL/GenBank/DDBJ whole genome shotgun (WGS) entry which is preliminary data.</text>
</comment>
<dbReference type="PANTHER" id="PTHR34216:SF3">
    <property type="entry name" value="POLY-BETA-1,6-N-ACETYL-D-GLUCOSAMINE N-DEACETYLASE"/>
    <property type="match status" value="1"/>
</dbReference>
<dbReference type="PROSITE" id="PS51677">
    <property type="entry name" value="NODB"/>
    <property type="match status" value="1"/>
</dbReference>
<dbReference type="Pfam" id="PF01522">
    <property type="entry name" value="Polysacc_deac_1"/>
    <property type="match status" value="1"/>
</dbReference>
<dbReference type="Gene3D" id="3.20.20.370">
    <property type="entry name" value="Glycoside hydrolase/deacetylase"/>
    <property type="match status" value="1"/>
</dbReference>
<dbReference type="SUPFAM" id="SSF88713">
    <property type="entry name" value="Glycoside hydrolase/deacetylase"/>
    <property type="match status" value="1"/>
</dbReference>